<protein>
    <submittedName>
        <fullName evidence="2">(thale cress) hypothetical protein</fullName>
    </submittedName>
</protein>
<feature type="region of interest" description="Disordered" evidence="1">
    <location>
        <begin position="1"/>
        <end position="130"/>
    </location>
</feature>
<feature type="region of interest" description="Disordered" evidence="1">
    <location>
        <begin position="380"/>
        <end position="445"/>
    </location>
</feature>
<evidence type="ECO:0000313" key="3">
    <source>
        <dbReference type="Proteomes" id="UP000516314"/>
    </source>
</evidence>
<evidence type="ECO:0000313" key="2">
    <source>
        <dbReference type="EMBL" id="CAD5324592.1"/>
    </source>
</evidence>
<dbReference type="AlphaFoldDB" id="A0A7G2ERZ6"/>
<evidence type="ECO:0000256" key="1">
    <source>
        <dbReference type="SAM" id="MobiDB-lite"/>
    </source>
</evidence>
<accession>A0A7G2ERZ6</accession>
<reference evidence="2 3" key="1">
    <citation type="submission" date="2020-09" db="EMBL/GenBank/DDBJ databases">
        <authorList>
            <person name="Ashkenazy H."/>
        </authorList>
    </citation>
    <scope>NUCLEOTIDE SEQUENCE [LARGE SCALE GENOMIC DNA]</scope>
    <source>
        <strain evidence="3">cv. Cdm-0</strain>
    </source>
</reference>
<proteinExistence type="predicted"/>
<sequence length="470" mass="51981">MIKLGRVPLSESVEAAPPQEAQTRRGRSPPSWWRGSPTRYAAKAKHKGSAKDKPLLIREPPLNRAHHTSQQCRPSRGDLNHKSRGNILPRTRETVLEGNASFRKRRFEEAASSDHQGRDSSRGRSTKSQPLLAVVKAKQGFGSPALTRERPFRLQLNKKSNVVTMSKGKEKEGDLELADDSSDFGSAAKKSLNFDVLVPAASNIISFVQTPLPAQSPIDCNLNSNSWYDQTVEEEEEEAAKLKAQAVEIIVPVRNSIPCIPSLERYVAIPNSIPLVFDAFDPLLESTMNGLQLDDGNENNMDWVIPLGKEDGVDLEFGEDDEQAYRDSEYPMEEGEGDPAMKDYLFEEVPEDFDYENDDLLGDEYYEEESIPVMEDQCGEKRKAHSGKKVEQKLKGPSGSSAFIGAASKKLSKASLKKRSSDMKTGPTKTRNTRKAAANPRSYVFPSSKNKTSLVILGKAGSSDLPDSKI</sequence>
<name>A0A7G2ERZ6_ARATH</name>
<gene>
    <name evidence="2" type="ORF">AT9943_LOCUS12477</name>
</gene>
<organism evidence="2 3">
    <name type="scientific">Arabidopsis thaliana</name>
    <name type="common">Mouse-ear cress</name>
    <dbReference type="NCBI Taxonomy" id="3702"/>
    <lineage>
        <taxon>Eukaryota</taxon>
        <taxon>Viridiplantae</taxon>
        <taxon>Streptophyta</taxon>
        <taxon>Embryophyta</taxon>
        <taxon>Tracheophyta</taxon>
        <taxon>Spermatophyta</taxon>
        <taxon>Magnoliopsida</taxon>
        <taxon>eudicotyledons</taxon>
        <taxon>Gunneridae</taxon>
        <taxon>Pentapetalae</taxon>
        <taxon>rosids</taxon>
        <taxon>malvids</taxon>
        <taxon>Brassicales</taxon>
        <taxon>Brassicaceae</taxon>
        <taxon>Camelineae</taxon>
        <taxon>Arabidopsis</taxon>
    </lineage>
</organism>
<dbReference type="EMBL" id="LR881468">
    <property type="protein sequence ID" value="CAD5324592.1"/>
    <property type="molecule type" value="Genomic_DNA"/>
</dbReference>
<dbReference type="Proteomes" id="UP000516314">
    <property type="component" value="Chromosome 3"/>
</dbReference>